<proteinExistence type="predicted"/>
<evidence type="ECO:0000313" key="3">
    <source>
        <dbReference type="Proteomes" id="UP000596661"/>
    </source>
</evidence>
<dbReference type="EMBL" id="UZAU01000042">
    <property type="status" value="NOT_ANNOTATED_CDS"/>
    <property type="molecule type" value="Genomic_DNA"/>
</dbReference>
<dbReference type="Pfam" id="PF00078">
    <property type="entry name" value="RVT_1"/>
    <property type="match status" value="1"/>
</dbReference>
<dbReference type="Gramene" id="evm.model.01.1712">
    <property type="protein sequence ID" value="cds.evm.model.01.1712"/>
    <property type="gene ID" value="evm.TU.01.1712"/>
</dbReference>
<evidence type="ECO:0000313" key="2">
    <source>
        <dbReference type="EnsemblPlants" id="cds.evm.model.01.1712"/>
    </source>
</evidence>
<evidence type="ECO:0000259" key="1">
    <source>
        <dbReference type="Pfam" id="PF00078"/>
    </source>
</evidence>
<keyword evidence="3" id="KW-1185">Reference proteome</keyword>
<dbReference type="InterPro" id="IPR053134">
    <property type="entry name" value="RNA-dir_DNA_polymerase"/>
</dbReference>
<dbReference type="EnsemblPlants" id="evm.model.01.1712">
    <property type="protein sequence ID" value="cds.evm.model.01.1712"/>
    <property type="gene ID" value="evm.TU.01.1712"/>
</dbReference>
<dbReference type="InterPro" id="IPR043502">
    <property type="entry name" value="DNA/RNA_pol_sf"/>
</dbReference>
<dbReference type="Gene3D" id="3.30.70.270">
    <property type="match status" value="1"/>
</dbReference>
<reference evidence="2" key="2">
    <citation type="submission" date="2021-03" db="UniProtKB">
        <authorList>
            <consortium name="EnsemblPlants"/>
        </authorList>
    </citation>
    <scope>IDENTIFICATION</scope>
</reference>
<protein>
    <recommendedName>
        <fullName evidence="1">Reverse transcriptase domain-containing protein</fullName>
    </recommendedName>
</protein>
<dbReference type="InterPro" id="IPR000477">
    <property type="entry name" value="RT_dom"/>
</dbReference>
<dbReference type="PANTHER" id="PTHR24559">
    <property type="entry name" value="TRANSPOSON TY3-I GAG-POL POLYPROTEIN"/>
    <property type="match status" value="1"/>
</dbReference>
<feature type="domain" description="Reverse transcriptase" evidence="1">
    <location>
        <begin position="7"/>
        <end position="78"/>
    </location>
</feature>
<dbReference type="InterPro" id="IPR043128">
    <property type="entry name" value="Rev_trsase/Diguanyl_cyclase"/>
</dbReference>
<dbReference type="AlphaFoldDB" id="A0A803NI83"/>
<dbReference type="Proteomes" id="UP000596661">
    <property type="component" value="Chromosome 1"/>
</dbReference>
<reference evidence="2" key="1">
    <citation type="submission" date="2018-11" db="EMBL/GenBank/DDBJ databases">
        <authorList>
            <person name="Grassa J C."/>
        </authorList>
    </citation>
    <scope>NUCLEOTIDE SEQUENCE [LARGE SCALE GENOMIC DNA]</scope>
</reference>
<organism evidence="2 3">
    <name type="scientific">Cannabis sativa</name>
    <name type="common">Hemp</name>
    <name type="synonym">Marijuana</name>
    <dbReference type="NCBI Taxonomy" id="3483"/>
    <lineage>
        <taxon>Eukaryota</taxon>
        <taxon>Viridiplantae</taxon>
        <taxon>Streptophyta</taxon>
        <taxon>Embryophyta</taxon>
        <taxon>Tracheophyta</taxon>
        <taxon>Spermatophyta</taxon>
        <taxon>Magnoliopsida</taxon>
        <taxon>eudicotyledons</taxon>
        <taxon>Gunneridae</taxon>
        <taxon>Pentapetalae</taxon>
        <taxon>rosids</taxon>
        <taxon>fabids</taxon>
        <taxon>Rosales</taxon>
        <taxon>Cannabaceae</taxon>
        <taxon>Cannabis</taxon>
    </lineage>
</organism>
<dbReference type="PANTHER" id="PTHR24559:SF431">
    <property type="entry name" value="RNA-DIRECTED DNA POLYMERASE HOMOLOG"/>
    <property type="match status" value="1"/>
</dbReference>
<dbReference type="SUPFAM" id="SSF56672">
    <property type="entry name" value="DNA/RNA polymerases"/>
    <property type="match status" value="1"/>
</dbReference>
<name>A0A803NI83_CANSA</name>
<accession>A0A803NI83</accession>
<sequence length="123" mass="14306">MPLKLKNDGATYQRMVNKMSKNVLGKNMEVYVDDMLVKSKTFESHHKDLEEAFAIIWEYEMKLNPKKIKSLLNMPSPKKHKDVQKLIGRIAAVTRFVSKSRDKCIKEITNLNGQQNVKQHFSN</sequence>